<dbReference type="AlphaFoldDB" id="M6W3D9"/>
<accession>M6W3D9</accession>
<comment type="caution">
    <text evidence="1">The sequence shown here is derived from an EMBL/GenBank/DDBJ whole genome shotgun (WGS) entry which is preliminary data.</text>
</comment>
<dbReference type="STRING" id="1192866.LEP1GSC133_2502"/>
<dbReference type="EMBL" id="AKWF02000089">
    <property type="protein sequence ID" value="EMO61956.1"/>
    <property type="molecule type" value="Genomic_DNA"/>
</dbReference>
<proteinExistence type="predicted"/>
<organism evidence="1 2">
    <name type="scientific">Leptospira borgpetersenii serovar Pomona str. 200901868</name>
    <dbReference type="NCBI Taxonomy" id="1192866"/>
    <lineage>
        <taxon>Bacteria</taxon>
        <taxon>Pseudomonadati</taxon>
        <taxon>Spirochaetota</taxon>
        <taxon>Spirochaetia</taxon>
        <taxon>Leptospirales</taxon>
        <taxon>Leptospiraceae</taxon>
        <taxon>Leptospira</taxon>
    </lineage>
</organism>
<dbReference type="Proteomes" id="UP000012159">
    <property type="component" value="Unassembled WGS sequence"/>
</dbReference>
<protein>
    <submittedName>
        <fullName evidence="1">Uncharacterized protein</fullName>
    </submittedName>
</protein>
<sequence>MGDLKNMRKKIYCSGWGAISEPPTRRIFYAAKDRIGEKKPRLKKENRKLNPFRGHKISLEFFRFKNRINQIDKTKSAYAKGQNCLRIHNISFPECVRFNTGLNVRIFGFFMLVVNHGLVSQSRTLGLKSGKQN</sequence>
<reference evidence="1 2" key="1">
    <citation type="submission" date="2013-01" db="EMBL/GenBank/DDBJ databases">
        <authorList>
            <person name="Harkins D.M."/>
            <person name="Durkin A.S."/>
            <person name="Brinkac L.M."/>
            <person name="Haft D.H."/>
            <person name="Selengut J.D."/>
            <person name="Sanka R."/>
            <person name="DePew J."/>
            <person name="Purushe J."/>
            <person name="Picardeau M."/>
            <person name="Werts C."/>
            <person name="Goarant C."/>
            <person name="Vinetz J.M."/>
            <person name="Sutton G.G."/>
            <person name="Nierman W.C."/>
            <person name="Fouts D.E."/>
        </authorList>
    </citation>
    <scope>NUCLEOTIDE SEQUENCE [LARGE SCALE GENOMIC DNA]</scope>
    <source>
        <strain evidence="1 2">200901868</strain>
    </source>
</reference>
<gene>
    <name evidence="1" type="ORF">LEP1GSC133_2502</name>
</gene>
<evidence type="ECO:0000313" key="2">
    <source>
        <dbReference type="Proteomes" id="UP000012159"/>
    </source>
</evidence>
<name>M6W3D9_LEPBO</name>
<evidence type="ECO:0000313" key="1">
    <source>
        <dbReference type="EMBL" id="EMO61956.1"/>
    </source>
</evidence>